<keyword evidence="5" id="KW-1185">Reference proteome</keyword>
<protein>
    <recommendedName>
        <fullName evidence="6">NAD(P)-binding protein</fullName>
    </recommendedName>
</protein>
<dbReference type="GO" id="GO:0016616">
    <property type="term" value="F:oxidoreductase activity, acting on the CH-OH group of donors, NAD or NADP as acceptor"/>
    <property type="evidence" value="ECO:0007669"/>
    <property type="project" value="UniProtKB-ARBA"/>
</dbReference>
<comment type="similarity">
    <text evidence="1">Belongs to the short-chain dehydrogenases/reductases (SDR) family.</text>
</comment>
<dbReference type="Pfam" id="PF00106">
    <property type="entry name" value="adh_short"/>
    <property type="match status" value="2"/>
</dbReference>
<evidence type="ECO:0000256" key="2">
    <source>
        <dbReference type="ARBA" id="ARBA00022857"/>
    </source>
</evidence>
<keyword evidence="3" id="KW-0560">Oxidoreductase</keyword>
<dbReference type="VEuPathDB" id="FungiDB:Z519_10753"/>
<accession>A0A0D2FQ11</accession>
<reference evidence="4" key="1">
    <citation type="submission" date="2015-01" db="EMBL/GenBank/DDBJ databases">
        <title>The Genome Sequence of Cladophialophora bantiana CBS 173.52.</title>
        <authorList>
            <consortium name="The Broad Institute Genomics Platform"/>
            <person name="Cuomo C."/>
            <person name="de Hoog S."/>
            <person name="Gorbushina A."/>
            <person name="Stielow B."/>
            <person name="Teixiera M."/>
            <person name="Abouelleil A."/>
            <person name="Chapman S.B."/>
            <person name="Priest M."/>
            <person name="Young S.K."/>
            <person name="Wortman J."/>
            <person name="Nusbaum C."/>
            <person name="Birren B."/>
        </authorList>
    </citation>
    <scope>NUCLEOTIDE SEQUENCE [LARGE SCALE GENOMIC DNA]</scope>
    <source>
        <strain evidence="4">CBS 173.52</strain>
    </source>
</reference>
<dbReference type="OrthoDB" id="5325318at2759"/>
<gene>
    <name evidence="4" type="ORF">Z519_10753</name>
</gene>
<dbReference type="GO" id="GO:0050664">
    <property type="term" value="F:oxidoreductase activity, acting on NAD(P)H, oxygen as acceptor"/>
    <property type="evidence" value="ECO:0007669"/>
    <property type="project" value="TreeGrafter"/>
</dbReference>
<sequence>MSQAGQFPEASILNKFLLKGKNIVITGGSRGLGFNFAYTLAQVGANIAVIDLNEHPSEDMAKLEPFGGKYKYYRADVVDYQLIPAAGIIRDKPFLEHTEKDFRDTMDVNVNGVFYTVQHCTAKMVQQGTGGTVVCIASTAGHKSLAPQEIAAYTASKYAVRGIAKHVAHELAKYGIRVNSISPG</sequence>
<dbReference type="EMBL" id="KN846998">
    <property type="protein sequence ID" value="KIW88707.1"/>
    <property type="molecule type" value="Genomic_DNA"/>
</dbReference>
<dbReference type="PROSITE" id="PS00061">
    <property type="entry name" value="ADH_SHORT"/>
    <property type="match status" value="1"/>
</dbReference>
<dbReference type="InterPro" id="IPR002347">
    <property type="entry name" value="SDR_fam"/>
</dbReference>
<dbReference type="HOGENOM" id="CLU_010194_1_1_1"/>
<name>A0A0D2FQ11_CLAB1</name>
<dbReference type="RefSeq" id="XP_016615376.1">
    <property type="nucleotide sequence ID" value="XM_016768469.1"/>
</dbReference>
<dbReference type="SUPFAM" id="SSF51735">
    <property type="entry name" value="NAD(P)-binding Rossmann-fold domains"/>
    <property type="match status" value="1"/>
</dbReference>
<dbReference type="GeneID" id="27703681"/>
<dbReference type="PRINTS" id="PR00081">
    <property type="entry name" value="GDHRDH"/>
</dbReference>
<keyword evidence="2" id="KW-0521">NADP</keyword>
<dbReference type="PANTHER" id="PTHR43008:SF4">
    <property type="entry name" value="CHAIN DEHYDROGENASE, PUTATIVE (AFU_ORTHOLOGUE AFUA_4G08710)-RELATED"/>
    <property type="match status" value="1"/>
</dbReference>
<dbReference type="AlphaFoldDB" id="A0A0D2FQ11"/>
<evidence type="ECO:0008006" key="6">
    <source>
        <dbReference type="Google" id="ProtNLM"/>
    </source>
</evidence>
<evidence type="ECO:0000256" key="3">
    <source>
        <dbReference type="ARBA" id="ARBA00023002"/>
    </source>
</evidence>
<dbReference type="PANTHER" id="PTHR43008">
    <property type="entry name" value="BENZIL REDUCTASE"/>
    <property type="match status" value="1"/>
</dbReference>
<evidence type="ECO:0000313" key="4">
    <source>
        <dbReference type="EMBL" id="KIW88707.1"/>
    </source>
</evidence>
<evidence type="ECO:0000313" key="5">
    <source>
        <dbReference type="Proteomes" id="UP000053789"/>
    </source>
</evidence>
<dbReference type="InterPro" id="IPR020904">
    <property type="entry name" value="Sc_DH/Rdtase_CS"/>
</dbReference>
<evidence type="ECO:0000256" key="1">
    <source>
        <dbReference type="ARBA" id="ARBA00006484"/>
    </source>
</evidence>
<dbReference type="InterPro" id="IPR036291">
    <property type="entry name" value="NAD(P)-bd_dom_sf"/>
</dbReference>
<proteinExistence type="inferred from homology"/>
<organism evidence="4 5">
    <name type="scientific">Cladophialophora bantiana (strain ATCC 10958 / CBS 173.52 / CDC B-1940 / NIH 8579)</name>
    <name type="common">Xylohypha bantiana</name>
    <dbReference type="NCBI Taxonomy" id="1442370"/>
    <lineage>
        <taxon>Eukaryota</taxon>
        <taxon>Fungi</taxon>
        <taxon>Dikarya</taxon>
        <taxon>Ascomycota</taxon>
        <taxon>Pezizomycotina</taxon>
        <taxon>Eurotiomycetes</taxon>
        <taxon>Chaetothyriomycetidae</taxon>
        <taxon>Chaetothyriales</taxon>
        <taxon>Herpotrichiellaceae</taxon>
        <taxon>Cladophialophora</taxon>
    </lineage>
</organism>
<dbReference type="Proteomes" id="UP000053789">
    <property type="component" value="Unassembled WGS sequence"/>
</dbReference>
<dbReference type="Gene3D" id="3.40.50.720">
    <property type="entry name" value="NAD(P)-binding Rossmann-like Domain"/>
    <property type="match status" value="1"/>
</dbReference>